<proteinExistence type="predicted"/>
<sequence>MEEESDTRKINNSFLRDHNYATEGWVRATAASSSSLASAPELRLQVPLQARRRTKSERKKGKTSPIFRCFPPTPSASSKCMGGAPSFAQIWHLLDESLSLLNTVAASQREKAKWGWE</sequence>
<dbReference type="Proteomes" id="UP000250572">
    <property type="component" value="Unassembled WGS sequence"/>
</dbReference>
<feature type="region of interest" description="Disordered" evidence="1">
    <location>
        <begin position="46"/>
        <end position="68"/>
    </location>
</feature>
<protein>
    <submittedName>
        <fullName evidence="2">Uncharacterized protein</fullName>
    </submittedName>
</protein>
<accession>A0A315VK25</accession>
<feature type="compositionally biased region" description="Basic residues" evidence="1">
    <location>
        <begin position="50"/>
        <end position="62"/>
    </location>
</feature>
<dbReference type="AlphaFoldDB" id="A0A315VK25"/>
<name>A0A315VK25_GAMAF</name>
<gene>
    <name evidence="2" type="ORF">CCH79_00005954</name>
</gene>
<comment type="caution">
    <text evidence="2">The sequence shown here is derived from an EMBL/GenBank/DDBJ whole genome shotgun (WGS) entry which is preliminary data.</text>
</comment>
<dbReference type="EMBL" id="NHOQ01001578">
    <property type="protein sequence ID" value="PWA23698.1"/>
    <property type="molecule type" value="Genomic_DNA"/>
</dbReference>
<keyword evidence="3" id="KW-1185">Reference proteome</keyword>
<evidence type="ECO:0000313" key="3">
    <source>
        <dbReference type="Proteomes" id="UP000250572"/>
    </source>
</evidence>
<reference evidence="2 3" key="1">
    <citation type="journal article" date="2018" name="G3 (Bethesda)">
        <title>A High-Quality Reference Genome for the Invasive Mosquitofish Gambusia affinis Using a Chicago Library.</title>
        <authorList>
            <person name="Hoffberg S.L."/>
            <person name="Troendle N.J."/>
            <person name="Glenn T.C."/>
            <person name="Mahmud O."/>
            <person name="Louha S."/>
            <person name="Chalopin D."/>
            <person name="Bennetzen J.L."/>
            <person name="Mauricio R."/>
        </authorList>
    </citation>
    <scope>NUCLEOTIDE SEQUENCE [LARGE SCALE GENOMIC DNA]</scope>
    <source>
        <strain evidence="2">NE01/NJP1002.9</strain>
        <tissue evidence="2">Muscle</tissue>
    </source>
</reference>
<evidence type="ECO:0000313" key="2">
    <source>
        <dbReference type="EMBL" id="PWA23698.1"/>
    </source>
</evidence>
<evidence type="ECO:0000256" key="1">
    <source>
        <dbReference type="SAM" id="MobiDB-lite"/>
    </source>
</evidence>
<organism evidence="2 3">
    <name type="scientific">Gambusia affinis</name>
    <name type="common">Western mosquitofish</name>
    <name type="synonym">Heterandria affinis</name>
    <dbReference type="NCBI Taxonomy" id="33528"/>
    <lineage>
        <taxon>Eukaryota</taxon>
        <taxon>Metazoa</taxon>
        <taxon>Chordata</taxon>
        <taxon>Craniata</taxon>
        <taxon>Vertebrata</taxon>
        <taxon>Euteleostomi</taxon>
        <taxon>Actinopterygii</taxon>
        <taxon>Neopterygii</taxon>
        <taxon>Teleostei</taxon>
        <taxon>Neoteleostei</taxon>
        <taxon>Acanthomorphata</taxon>
        <taxon>Ovalentaria</taxon>
        <taxon>Atherinomorphae</taxon>
        <taxon>Cyprinodontiformes</taxon>
        <taxon>Poeciliidae</taxon>
        <taxon>Poeciliinae</taxon>
        <taxon>Gambusia</taxon>
    </lineage>
</organism>